<keyword evidence="2" id="KW-0805">Transcription regulation</keyword>
<dbReference type="InterPro" id="IPR036388">
    <property type="entry name" value="WH-like_DNA-bd_sf"/>
</dbReference>
<evidence type="ECO:0000313" key="8">
    <source>
        <dbReference type="Proteomes" id="UP000281915"/>
    </source>
</evidence>
<accession>A0A3M8DD72</accession>
<feature type="domain" description="RNA polymerase sigma factor 70 region 4 type 2" evidence="6">
    <location>
        <begin position="123"/>
        <end position="174"/>
    </location>
</feature>
<protein>
    <submittedName>
        <fullName evidence="7">Sigma-70 family RNA polymerase sigma factor</fullName>
    </submittedName>
</protein>
<dbReference type="Pfam" id="PF04542">
    <property type="entry name" value="Sigma70_r2"/>
    <property type="match status" value="1"/>
</dbReference>
<sequence>MRDFKQDVKNQMREAMNYSDEELACSGDVEAFTRLIKKNERSLYRVARTILQSENECLDAAQEAILKAYHSLSTLREPRLFHSWLMRILVNECHRLARKTSKLMLLDDWQEPASPYRFEENVELQEAVQFLEKELRLCIVLYYFEDIAIKDMALILSQPEGTIKSRLSRARKKLAAYFTSESTEWRKGYE</sequence>
<evidence type="ECO:0000259" key="6">
    <source>
        <dbReference type="Pfam" id="PF08281"/>
    </source>
</evidence>
<dbReference type="GO" id="GO:0016987">
    <property type="term" value="F:sigma factor activity"/>
    <property type="evidence" value="ECO:0007669"/>
    <property type="project" value="UniProtKB-KW"/>
</dbReference>
<dbReference type="InterPro" id="IPR013325">
    <property type="entry name" value="RNA_pol_sigma_r2"/>
</dbReference>
<dbReference type="EMBL" id="RHHT01000003">
    <property type="protein sequence ID" value="RNB85529.1"/>
    <property type="molecule type" value="Genomic_DNA"/>
</dbReference>
<feature type="domain" description="RNA polymerase sigma-70 region 2" evidence="5">
    <location>
        <begin position="35"/>
        <end position="101"/>
    </location>
</feature>
<keyword evidence="4" id="KW-0804">Transcription</keyword>
<organism evidence="7 8">
    <name type="scientific">Brevibacillus panacihumi</name>
    <dbReference type="NCBI Taxonomy" id="497735"/>
    <lineage>
        <taxon>Bacteria</taxon>
        <taxon>Bacillati</taxon>
        <taxon>Bacillota</taxon>
        <taxon>Bacilli</taxon>
        <taxon>Bacillales</taxon>
        <taxon>Paenibacillaceae</taxon>
        <taxon>Brevibacillus</taxon>
    </lineage>
</organism>
<dbReference type="InterPro" id="IPR013249">
    <property type="entry name" value="RNA_pol_sigma70_r4_t2"/>
</dbReference>
<evidence type="ECO:0000313" key="7">
    <source>
        <dbReference type="EMBL" id="RNB85529.1"/>
    </source>
</evidence>
<name>A0A3M8DD72_9BACL</name>
<evidence type="ECO:0000256" key="3">
    <source>
        <dbReference type="ARBA" id="ARBA00023082"/>
    </source>
</evidence>
<dbReference type="SUPFAM" id="SSF88659">
    <property type="entry name" value="Sigma3 and sigma4 domains of RNA polymerase sigma factors"/>
    <property type="match status" value="1"/>
</dbReference>
<gene>
    <name evidence="7" type="ORF">EDM58_03085</name>
</gene>
<comment type="similarity">
    <text evidence="1">Belongs to the sigma-70 factor family. ECF subfamily.</text>
</comment>
<proteinExistence type="inferred from homology"/>
<dbReference type="PANTHER" id="PTHR43133">
    <property type="entry name" value="RNA POLYMERASE ECF-TYPE SIGMA FACTO"/>
    <property type="match status" value="1"/>
</dbReference>
<comment type="caution">
    <text evidence="7">The sequence shown here is derived from an EMBL/GenBank/DDBJ whole genome shotgun (WGS) entry which is preliminary data.</text>
</comment>
<dbReference type="Gene3D" id="1.10.10.10">
    <property type="entry name" value="Winged helix-like DNA-binding domain superfamily/Winged helix DNA-binding domain"/>
    <property type="match status" value="1"/>
</dbReference>
<evidence type="ECO:0000256" key="1">
    <source>
        <dbReference type="ARBA" id="ARBA00010641"/>
    </source>
</evidence>
<dbReference type="PANTHER" id="PTHR43133:SF51">
    <property type="entry name" value="RNA POLYMERASE SIGMA FACTOR"/>
    <property type="match status" value="1"/>
</dbReference>
<dbReference type="InterPro" id="IPR013324">
    <property type="entry name" value="RNA_pol_sigma_r3/r4-like"/>
</dbReference>
<dbReference type="Proteomes" id="UP000281915">
    <property type="component" value="Unassembled WGS sequence"/>
</dbReference>
<dbReference type="InterPro" id="IPR039425">
    <property type="entry name" value="RNA_pol_sigma-70-like"/>
</dbReference>
<dbReference type="Gene3D" id="1.10.1740.10">
    <property type="match status" value="1"/>
</dbReference>
<evidence type="ECO:0000256" key="2">
    <source>
        <dbReference type="ARBA" id="ARBA00023015"/>
    </source>
</evidence>
<dbReference type="NCBIfam" id="TIGR02937">
    <property type="entry name" value="sigma70-ECF"/>
    <property type="match status" value="1"/>
</dbReference>
<dbReference type="GO" id="GO:0006352">
    <property type="term" value="P:DNA-templated transcription initiation"/>
    <property type="evidence" value="ECO:0007669"/>
    <property type="project" value="InterPro"/>
</dbReference>
<reference evidence="7 8" key="1">
    <citation type="submission" date="2018-10" db="EMBL/GenBank/DDBJ databases">
        <title>Phylogenomics of Brevibacillus.</title>
        <authorList>
            <person name="Dunlap C."/>
        </authorList>
    </citation>
    <scope>NUCLEOTIDE SEQUENCE [LARGE SCALE GENOMIC DNA]</scope>
    <source>
        <strain evidence="7 8">JCM 15085</strain>
    </source>
</reference>
<evidence type="ECO:0000256" key="4">
    <source>
        <dbReference type="ARBA" id="ARBA00023163"/>
    </source>
</evidence>
<dbReference type="InterPro" id="IPR014284">
    <property type="entry name" value="RNA_pol_sigma-70_dom"/>
</dbReference>
<evidence type="ECO:0000259" key="5">
    <source>
        <dbReference type="Pfam" id="PF04542"/>
    </source>
</evidence>
<dbReference type="InterPro" id="IPR007627">
    <property type="entry name" value="RNA_pol_sigma70_r2"/>
</dbReference>
<dbReference type="Pfam" id="PF08281">
    <property type="entry name" value="Sigma70_r4_2"/>
    <property type="match status" value="1"/>
</dbReference>
<dbReference type="SUPFAM" id="SSF88946">
    <property type="entry name" value="Sigma2 domain of RNA polymerase sigma factors"/>
    <property type="match status" value="1"/>
</dbReference>
<keyword evidence="3" id="KW-0731">Sigma factor</keyword>
<dbReference type="GO" id="GO:0003677">
    <property type="term" value="F:DNA binding"/>
    <property type="evidence" value="ECO:0007669"/>
    <property type="project" value="InterPro"/>
</dbReference>
<dbReference type="AlphaFoldDB" id="A0A3M8DD72"/>